<feature type="compositionally biased region" description="Polar residues" evidence="5">
    <location>
        <begin position="180"/>
        <end position="189"/>
    </location>
</feature>
<evidence type="ECO:0000256" key="1">
    <source>
        <dbReference type="ARBA" id="ARBA00004167"/>
    </source>
</evidence>
<reference evidence="7" key="1">
    <citation type="submission" date="2022-10" db="EMBL/GenBank/DDBJ databases">
        <title>Tapping the CABI collections for fungal endophytes: first genome assemblies for Collariella, Neodidymelliopsis, Ascochyta clinopodiicola, Didymella pomorum, Didymosphaeria variabile, Neocosmospora piperis and Neocucurbitaria cava.</title>
        <authorList>
            <person name="Hill R."/>
        </authorList>
    </citation>
    <scope>NUCLEOTIDE SEQUENCE</scope>
    <source>
        <strain evidence="7">IMI 366586</strain>
    </source>
</reference>
<dbReference type="GO" id="GO:0071944">
    <property type="term" value="C:cell periphery"/>
    <property type="evidence" value="ECO:0007669"/>
    <property type="project" value="UniProtKB-ARBA"/>
</dbReference>
<feature type="compositionally biased region" description="Basic and acidic residues" evidence="5">
    <location>
        <begin position="280"/>
        <end position="304"/>
    </location>
</feature>
<feature type="transmembrane region" description="Helical" evidence="6">
    <location>
        <begin position="210"/>
        <end position="233"/>
    </location>
</feature>
<keyword evidence="4 6" id="KW-0472">Membrane</keyword>
<dbReference type="AlphaFoldDB" id="A0A9W8TCE9"/>
<dbReference type="InterPro" id="IPR051694">
    <property type="entry name" value="Immunoregulatory_rcpt-like"/>
</dbReference>
<dbReference type="OrthoDB" id="5347452at2759"/>
<evidence type="ECO:0000256" key="5">
    <source>
        <dbReference type="SAM" id="MobiDB-lite"/>
    </source>
</evidence>
<evidence type="ECO:0000313" key="8">
    <source>
        <dbReference type="Proteomes" id="UP001140502"/>
    </source>
</evidence>
<proteinExistence type="predicted"/>
<accession>A0A9W8TCE9</accession>
<gene>
    <name evidence="7" type="ORF">N0V84_010765</name>
</gene>
<dbReference type="PANTHER" id="PTHR15549">
    <property type="entry name" value="PAIRED IMMUNOGLOBULIN-LIKE TYPE 2 RECEPTOR"/>
    <property type="match status" value="1"/>
</dbReference>
<comment type="subcellular location">
    <subcellularLocation>
        <location evidence="1">Membrane</location>
        <topology evidence="1">Single-pass membrane protein</topology>
    </subcellularLocation>
</comment>
<sequence>MGIIDSFSSMQTPAPSPEDLHRRKDEKMTVTRAPDDICGFISERPGATFGCPYGDYCYFFPAASQQTPSQNRVVCCGETSCQWYSTCYNSEEYFTSRKCTDGCEVDSYILKCTESDYPYCNTVSWEGNTVDYSCNDVDITTTMSAALTYKGQKNREFFTMNDDQVSALFRDLDGIVSSTEEVSGSTATKGSAPVTTEAKDSGGSGTNTGAIVGGVVGGVGAIAIGAVAILLFLRLRKKKKGQDGSPPAYEATRSDENNKEASQPGAPYSDTPSNGALAIHEAEVKDKPQELADNGPRKEPVELA</sequence>
<keyword evidence="2 6" id="KW-0812">Transmembrane</keyword>
<evidence type="ECO:0000313" key="7">
    <source>
        <dbReference type="EMBL" id="KAJ4310829.1"/>
    </source>
</evidence>
<feature type="region of interest" description="Disordered" evidence="5">
    <location>
        <begin position="1"/>
        <end position="24"/>
    </location>
</feature>
<protein>
    <submittedName>
        <fullName evidence="7">Uncharacterized protein</fullName>
    </submittedName>
</protein>
<evidence type="ECO:0000256" key="3">
    <source>
        <dbReference type="ARBA" id="ARBA00022989"/>
    </source>
</evidence>
<evidence type="ECO:0000256" key="4">
    <source>
        <dbReference type="ARBA" id="ARBA00023136"/>
    </source>
</evidence>
<feature type="compositionally biased region" description="Polar residues" evidence="5">
    <location>
        <begin position="1"/>
        <end position="13"/>
    </location>
</feature>
<evidence type="ECO:0000256" key="6">
    <source>
        <dbReference type="SAM" id="Phobius"/>
    </source>
</evidence>
<dbReference type="GO" id="GO:0016020">
    <property type="term" value="C:membrane"/>
    <property type="evidence" value="ECO:0007669"/>
    <property type="project" value="UniProtKB-SubCell"/>
</dbReference>
<keyword evidence="3 6" id="KW-1133">Transmembrane helix</keyword>
<dbReference type="PANTHER" id="PTHR15549:SF26">
    <property type="entry name" value="AXIAL BUDDING PATTERN PROTEIN 2-RELATED"/>
    <property type="match status" value="1"/>
</dbReference>
<evidence type="ECO:0000256" key="2">
    <source>
        <dbReference type="ARBA" id="ARBA00022692"/>
    </source>
</evidence>
<keyword evidence="8" id="KW-1185">Reference proteome</keyword>
<organism evidence="7 8">
    <name type="scientific">Fusarium piperis</name>
    <dbReference type="NCBI Taxonomy" id="1435070"/>
    <lineage>
        <taxon>Eukaryota</taxon>
        <taxon>Fungi</taxon>
        <taxon>Dikarya</taxon>
        <taxon>Ascomycota</taxon>
        <taxon>Pezizomycotina</taxon>
        <taxon>Sordariomycetes</taxon>
        <taxon>Hypocreomycetidae</taxon>
        <taxon>Hypocreales</taxon>
        <taxon>Nectriaceae</taxon>
        <taxon>Fusarium</taxon>
        <taxon>Fusarium solani species complex</taxon>
    </lineage>
</organism>
<dbReference type="Proteomes" id="UP001140502">
    <property type="component" value="Unassembled WGS sequence"/>
</dbReference>
<feature type="region of interest" description="Disordered" evidence="5">
    <location>
        <begin position="240"/>
        <end position="304"/>
    </location>
</feature>
<feature type="region of interest" description="Disordered" evidence="5">
    <location>
        <begin position="180"/>
        <end position="207"/>
    </location>
</feature>
<name>A0A9W8TCE9_9HYPO</name>
<comment type="caution">
    <text evidence="7">The sequence shown here is derived from an EMBL/GenBank/DDBJ whole genome shotgun (WGS) entry which is preliminary data.</text>
</comment>
<dbReference type="EMBL" id="JAPEUR010000358">
    <property type="protein sequence ID" value="KAJ4310829.1"/>
    <property type="molecule type" value="Genomic_DNA"/>
</dbReference>